<evidence type="ECO:0000256" key="2">
    <source>
        <dbReference type="ARBA" id="ARBA00022729"/>
    </source>
</evidence>
<dbReference type="GO" id="GO:0006508">
    <property type="term" value="P:proteolysis"/>
    <property type="evidence" value="ECO:0007669"/>
    <property type="project" value="InterPro"/>
</dbReference>
<keyword evidence="12" id="KW-0121">Carboxypeptidase</keyword>
<feature type="domain" description="Peptidase S11 D-alanyl-D-alanine carboxypeptidase A N-terminal" evidence="11">
    <location>
        <begin position="21"/>
        <end position="252"/>
    </location>
</feature>
<dbReference type="Proteomes" id="UP000886786">
    <property type="component" value="Unassembled WGS sequence"/>
</dbReference>
<evidence type="ECO:0000256" key="8">
    <source>
        <dbReference type="PIRSR" id="PIRSR618044-2"/>
    </source>
</evidence>
<dbReference type="PRINTS" id="PR00725">
    <property type="entry name" value="DADACBPTASE1"/>
</dbReference>
<dbReference type="InterPro" id="IPR018044">
    <property type="entry name" value="Peptidase_S11"/>
</dbReference>
<dbReference type="InterPro" id="IPR037167">
    <property type="entry name" value="Peptidase_S11_C_sf"/>
</dbReference>
<evidence type="ECO:0000256" key="9">
    <source>
        <dbReference type="RuleBase" id="RU004016"/>
    </source>
</evidence>
<evidence type="ECO:0000256" key="6">
    <source>
        <dbReference type="ARBA" id="ARBA00023316"/>
    </source>
</evidence>
<feature type="active site" description="Proton acceptor" evidence="7">
    <location>
        <position position="58"/>
    </location>
</feature>
<name>A0A9D1CY70_9FIRM</name>
<evidence type="ECO:0000313" key="12">
    <source>
        <dbReference type="EMBL" id="HIQ90289.1"/>
    </source>
</evidence>
<evidence type="ECO:0000313" key="13">
    <source>
        <dbReference type="Proteomes" id="UP000886786"/>
    </source>
</evidence>
<comment type="similarity">
    <text evidence="1 9">Belongs to the peptidase S11 family.</text>
</comment>
<proteinExistence type="inferred from homology"/>
<dbReference type="GO" id="GO:0071555">
    <property type="term" value="P:cell wall organization"/>
    <property type="evidence" value="ECO:0007669"/>
    <property type="project" value="UniProtKB-KW"/>
</dbReference>
<dbReference type="GO" id="GO:0009002">
    <property type="term" value="F:serine-type D-Ala-D-Ala carboxypeptidase activity"/>
    <property type="evidence" value="ECO:0007669"/>
    <property type="project" value="InterPro"/>
</dbReference>
<feature type="binding site" evidence="8">
    <location>
        <position position="223"/>
    </location>
    <ligand>
        <name>substrate</name>
    </ligand>
</feature>
<evidence type="ECO:0000259" key="11">
    <source>
        <dbReference type="Pfam" id="PF00768"/>
    </source>
</evidence>
<feature type="transmembrane region" description="Helical" evidence="10">
    <location>
        <begin position="377"/>
        <end position="395"/>
    </location>
</feature>
<keyword evidence="10" id="KW-1133">Transmembrane helix</keyword>
<dbReference type="InterPro" id="IPR012338">
    <property type="entry name" value="Beta-lactam/transpept-like"/>
</dbReference>
<evidence type="ECO:0000256" key="3">
    <source>
        <dbReference type="ARBA" id="ARBA00022801"/>
    </source>
</evidence>
<feature type="active site" evidence="7">
    <location>
        <position position="115"/>
    </location>
</feature>
<keyword evidence="2" id="KW-0732">Signal</keyword>
<organism evidence="12 13">
    <name type="scientific">Candidatus Coprosoma intestinipullorum</name>
    <dbReference type="NCBI Taxonomy" id="2840752"/>
    <lineage>
        <taxon>Bacteria</taxon>
        <taxon>Bacillati</taxon>
        <taxon>Bacillota</taxon>
        <taxon>Bacillota incertae sedis</taxon>
        <taxon>Candidatus Coprosoma</taxon>
    </lineage>
</organism>
<dbReference type="Gene3D" id="2.60.410.10">
    <property type="entry name" value="D-Ala-D-Ala carboxypeptidase, C-terminal domain"/>
    <property type="match status" value="1"/>
</dbReference>
<protein>
    <submittedName>
        <fullName evidence="12">D-alanyl-D-alanine carboxypeptidase</fullName>
    </submittedName>
</protein>
<keyword evidence="5" id="KW-0573">Peptidoglycan synthesis</keyword>
<reference evidence="12" key="1">
    <citation type="submission" date="2020-10" db="EMBL/GenBank/DDBJ databases">
        <authorList>
            <person name="Gilroy R."/>
        </authorList>
    </citation>
    <scope>NUCLEOTIDE SEQUENCE</scope>
    <source>
        <strain evidence="12">CHK147-3167</strain>
    </source>
</reference>
<dbReference type="InterPro" id="IPR001967">
    <property type="entry name" value="Peptidase_S11_N"/>
</dbReference>
<dbReference type="AlphaFoldDB" id="A0A9D1CY70"/>
<keyword evidence="12" id="KW-0645">Protease</keyword>
<keyword evidence="10" id="KW-0812">Transmembrane</keyword>
<evidence type="ECO:0000256" key="1">
    <source>
        <dbReference type="ARBA" id="ARBA00007164"/>
    </source>
</evidence>
<dbReference type="EMBL" id="DVFV01000029">
    <property type="protein sequence ID" value="HIQ90289.1"/>
    <property type="molecule type" value="Genomic_DNA"/>
</dbReference>
<dbReference type="Gene3D" id="3.40.710.10">
    <property type="entry name" value="DD-peptidase/beta-lactamase superfamily"/>
    <property type="match status" value="1"/>
</dbReference>
<keyword evidence="10" id="KW-0472">Membrane</keyword>
<evidence type="ECO:0000256" key="5">
    <source>
        <dbReference type="ARBA" id="ARBA00022984"/>
    </source>
</evidence>
<accession>A0A9D1CY70</accession>
<dbReference type="Pfam" id="PF00768">
    <property type="entry name" value="Peptidase_S11"/>
    <property type="match status" value="1"/>
</dbReference>
<gene>
    <name evidence="12" type="ORF">IAB27_01480</name>
</gene>
<keyword evidence="4" id="KW-0133">Cell shape</keyword>
<sequence>MKKIIFLSIIFFLLLGHPEAEENFQISSKEAVLYNLDTGEIIYEKNKDEKIPVASLTKLMTALVTVSEVDNLDSRVIIKKEDLEGLAEKNLVTAGFTNGEVVTYRDLLAGLLLPSGADAAMALAHNLAPSEADFINLMNNKVKELNLKNTHFSNSVGLDDENNYSSAYDISVIFQEVLKNKDLKEIITSEKYQTTDGKLTFKSTIQRNAKRYDISVPYIKGGKTGTTTGAGLCLASLAQADGVNYMLVTTGATYDKISPHHLEDAKTIYDYYINNYGNKVIAKKTDTVYQIKTKYLKEDFYNVKPSENIISYLPNNYNKKDIQYKFIGISEITTQNKVEDKIGTLQVYYQNKKLTEMPVYLTEKINFSPLKYFSENIWIIIPIIIILIISVFLKLHKFKK</sequence>
<keyword evidence="6" id="KW-0961">Cell wall biogenesis/degradation</keyword>
<comment type="caution">
    <text evidence="12">The sequence shown here is derived from an EMBL/GenBank/DDBJ whole genome shotgun (WGS) entry which is preliminary data.</text>
</comment>
<dbReference type="GO" id="GO:0009252">
    <property type="term" value="P:peptidoglycan biosynthetic process"/>
    <property type="evidence" value="ECO:0007669"/>
    <property type="project" value="UniProtKB-KW"/>
</dbReference>
<dbReference type="GO" id="GO:0008360">
    <property type="term" value="P:regulation of cell shape"/>
    <property type="evidence" value="ECO:0007669"/>
    <property type="project" value="UniProtKB-KW"/>
</dbReference>
<keyword evidence="3" id="KW-0378">Hydrolase</keyword>
<evidence type="ECO:0000256" key="7">
    <source>
        <dbReference type="PIRSR" id="PIRSR618044-1"/>
    </source>
</evidence>
<feature type="active site" description="Acyl-ester intermediate" evidence="7">
    <location>
        <position position="55"/>
    </location>
</feature>
<dbReference type="SUPFAM" id="SSF56601">
    <property type="entry name" value="beta-lactamase/transpeptidase-like"/>
    <property type="match status" value="1"/>
</dbReference>
<reference evidence="12" key="2">
    <citation type="journal article" date="2021" name="PeerJ">
        <title>Extensive microbial diversity within the chicken gut microbiome revealed by metagenomics and culture.</title>
        <authorList>
            <person name="Gilroy R."/>
            <person name="Ravi A."/>
            <person name="Getino M."/>
            <person name="Pursley I."/>
            <person name="Horton D.L."/>
            <person name="Alikhan N.F."/>
            <person name="Baker D."/>
            <person name="Gharbi K."/>
            <person name="Hall N."/>
            <person name="Watson M."/>
            <person name="Adriaenssens E.M."/>
            <person name="Foster-Nyarko E."/>
            <person name="Jarju S."/>
            <person name="Secka A."/>
            <person name="Antonio M."/>
            <person name="Oren A."/>
            <person name="Chaudhuri R.R."/>
            <person name="La Ragione R."/>
            <person name="Hildebrand F."/>
            <person name="Pallen M.J."/>
        </authorList>
    </citation>
    <scope>NUCLEOTIDE SEQUENCE</scope>
    <source>
        <strain evidence="12">CHK147-3167</strain>
    </source>
</reference>
<dbReference type="PANTHER" id="PTHR21581:SF6">
    <property type="entry name" value="TRAFFICKING PROTEIN PARTICLE COMPLEX SUBUNIT 12"/>
    <property type="match status" value="1"/>
</dbReference>
<evidence type="ECO:0000256" key="4">
    <source>
        <dbReference type="ARBA" id="ARBA00022960"/>
    </source>
</evidence>
<evidence type="ECO:0000256" key="10">
    <source>
        <dbReference type="SAM" id="Phobius"/>
    </source>
</evidence>
<dbReference type="PANTHER" id="PTHR21581">
    <property type="entry name" value="D-ALANYL-D-ALANINE CARBOXYPEPTIDASE"/>
    <property type="match status" value="1"/>
</dbReference>